<dbReference type="InterPro" id="IPR017900">
    <property type="entry name" value="4Fe4S_Fe_S_CS"/>
</dbReference>
<keyword evidence="3" id="KW-0479">Metal-binding</keyword>
<evidence type="ECO:0000313" key="9">
    <source>
        <dbReference type="EMBL" id="GAT93154.1"/>
    </source>
</evidence>
<reference evidence="9 11" key="1">
    <citation type="submission" date="2016-05" db="EMBL/GenBank/DDBJ databases">
        <title>First whole genome sequencing of Entamoeba histolytica HM1:IMSS-clone-6.</title>
        <authorList>
            <person name="Mukherjee Avik.K."/>
            <person name="Izumyama S."/>
            <person name="Nakada-Tsukui K."/>
            <person name="Nozaki T."/>
        </authorList>
    </citation>
    <scope>NUCLEOTIDE SEQUENCE [LARGE SCALE GENOMIC DNA]</scope>
    <source>
        <strain evidence="9 11">HM1:IMSS clone 6</strain>
    </source>
</reference>
<dbReference type="OMA" id="NDCVACG"/>
<dbReference type="InterPro" id="IPR017896">
    <property type="entry name" value="4Fe4S_Fe-S-bd"/>
</dbReference>
<dbReference type="GO" id="GO:0046872">
    <property type="term" value="F:metal ion binding"/>
    <property type="evidence" value="ECO:0007669"/>
    <property type="project" value="UniProtKB-KW"/>
</dbReference>
<name>A0A5K1U2L6_ENTHI</name>
<keyword evidence="4" id="KW-0677">Repeat</keyword>
<dbReference type="InterPro" id="IPR050572">
    <property type="entry name" value="Fe-S_Ferredoxin"/>
</dbReference>
<dbReference type="VEuPathDB" id="AmoebaDB:EHI5A_055540"/>
<evidence type="ECO:0000256" key="5">
    <source>
        <dbReference type="ARBA" id="ARBA00022982"/>
    </source>
</evidence>
<organism evidence="9 11">
    <name type="scientific">Entamoeba histolytica</name>
    <dbReference type="NCBI Taxonomy" id="5759"/>
    <lineage>
        <taxon>Eukaryota</taxon>
        <taxon>Amoebozoa</taxon>
        <taxon>Evosea</taxon>
        <taxon>Archamoebae</taxon>
        <taxon>Mastigamoebida</taxon>
        <taxon>Entamoebidae</taxon>
        <taxon>Entamoeba</taxon>
    </lineage>
</organism>
<proteinExistence type="predicted"/>
<protein>
    <submittedName>
        <fullName evidence="10">Carbamoyl phosphate synthase large subunit</fullName>
    </submittedName>
    <submittedName>
        <fullName evidence="9">Ferredoxin</fullName>
    </submittedName>
</protein>
<evidence type="ECO:0000259" key="8">
    <source>
        <dbReference type="PROSITE" id="PS51379"/>
    </source>
</evidence>
<feature type="domain" description="4Fe-4S ferredoxin-type" evidence="8">
    <location>
        <begin position="31"/>
        <end position="59"/>
    </location>
</feature>
<dbReference type="Proteomes" id="UP000078387">
    <property type="component" value="Unassembled WGS sequence"/>
</dbReference>
<dbReference type="EMBL" id="BDEQ01000001">
    <property type="protein sequence ID" value="GAT93155.1"/>
    <property type="molecule type" value="Genomic_DNA"/>
</dbReference>
<dbReference type="PANTHER" id="PTHR43687">
    <property type="entry name" value="ADENYLYLSULFATE REDUCTASE, BETA SUBUNIT"/>
    <property type="match status" value="1"/>
</dbReference>
<accession>A0A5K1U2L6</accession>
<comment type="caution">
    <text evidence="9">The sequence shown here is derived from an EMBL/GenBank/DDBJ whole genome shotgun (WGS) entry which is preliminary data.</text>
</comment>
<dbReference type="Gene3D" id="3.30.70.20">
    <property type="match status" value="1"/>
</dbReference>
<keyword evidence="1" id="KW-0813">Transport</keyword>
<dbReference type="Pfam" id="PF13237">
    <property type="entry name" value="Fer4_10"/>
    <property type="match status" value="1"/>
</dbReference>
<dbReference type="SMR" id="A0A5K1U2L6"/>
<dbReference type="GO" id="GO:0051539">
    <property type="term" value="F:4 iron, 4 sulfur cluster binding"/>
    <property type="evidence" value="ECO:0007669"/>
    <property type="project" value="UniProtKB-KW"/>
</dbReference>
<dbReference type="EMBL" id="BDEQ01000001">
    <property type="protein sequence ID" value="GAT93154.1"/>
    <property type="molecule type" value="Genomic_DNA"/>
</dbReference>
<keyword evidence="2" id="KW-0004">4Fe-4S</keyword>
<sequence>MGKITIVNIDDCVACGACSGTCPQSVLEVNDHVEIKNPDDCIGCGACVDACPQGVLKVE</sequence>
<dbReference type="PANTHER" id="PTHR43687:SF6">
    <property type="entry name" value="L-ASPARTATE SEMIALDEHYDE SULFURTRANSFERASE IRON-SULFUR SUBUNIT"/>
    <property type="match status" value="1"/>
</dbReference>
<evidence type="ECO:0000256" key="1">
    <source>
        <dbReference type="ARBA" id="ARBA00022448"/>
    </source>
</evidence>
<evidence type="ECO:0000256" key="4">
    <source>
        <dbReference type="ARBA" id="ARBA00022737"/>
    </source>
</evidence>
<evidence type="ECO:0000256" key="7">
    <source>
        <dbReference type="ARBA" id="ARBA00023014"/>
    </source>
</evidence>
<dbReference type="AlphaFoldDB" id="A0A5K1U2L6"/>
<evidence type="ECO:0000256" key="3">
    <source>
        <dbReference type="ARBA" id="ARBA00022723"/>
    </source>
</evidence>
<dbReference type="PROSITE" id="PS00198">
    <property type="entry name" value="4FE4S_FER_1"/>
    <property type="match status" value="1"/>
</dbReference>
<evidence type="ECO:0000256" key="6">
    <source>
        <dbReference type="ARBA" id="ARBA00023004"/>
    </source>
</evidence>
<keyword evidence="7" id="KW-0411">Iron-sulfur</keyword>
<dbReference type="PROSITE" id="PS51379">
    <property type="entry name" value="4FE4S_FER_2"/>
    <property type="match status" value="2"/>
</dbReference>
<keyword evidence="5" id="KW-0249">Electron transport</keyword>
<dbReference type="SUPFAM" id="SSF54862">
    <property type="entry name" value="4Fe-4S ferredoxins"/>
    <property type="match status" value="1"/>
</dbReference>
<evidence type="ECO:0000313" key="11">
    <source>
        <dbReference type="Proteomes" id="UP000078387"/>
    </source>
</evidence>
<dbReference type="VEuPathDB" id="AmoebaDB:EHI_198670"/>
<evidence type="ECO:0000313" key="10">
    <source>
        <dbReference type="EMBL" id="GAT93155.1"/>
    </source>
</evidence>
<feature type="domain" description="4Fe-4S ferredoxin-type" evidence="8">
    <location>
        <begin position="2"/>
        <end position="30"/>
    </location>
</feature>
<evidence type="ECO:0000256" key="2">
    <source>
        <dbReference type="ARBA" id="ARBA00022485"/>
    </source>
</evidence>
<keyword evidence="6" id="KW-0408">Iron</keyword>
<gene>
    <name evidence="9" type="ORF">CL6EHI_198670</name>
    <name evidence="10" type="ORF">CL6EHI_c00052</name>
</gene>